<name>A0ABS6MF65_9GAMM</name>
<protein>
    <submittedName>
        <fullName evidence="8">RDD family protein</fullName>
    </submittedName>
</protein>
<comment type="caution">
    <text evidence="8">The sequence shown here is derived from an EMBL/GenBank/DDBJ whole genome shotgun (WGS) entry which is preliminary data.</text>
</comment>
<dbReference type="RefSeq" id="WP_217336324.1">
    <property type="nucleotide sequence ID" value="NZ_JAHQZT010000058.1"/>
</dbReference>
<keyword evidence="2" id="KW-1003">Cell membrane</keyword>
<keyword evidence="5 6" id="KW-0472">Membrane</keyword>
<keyword evidence="3 6" id="KW-0812">Transmembrane</keyword>
<feature type="transmembrane region" description="Helical" evidence="6">
    <location>
        <begin position="14"/>
        <end position="44"/>
    </location>
</feature>
<dbReference type="Pfam" id="PF06271">
    <property type="entry name" value="RDD"/>
    <property type="match status" value="1"/>
</dbReference>
<accession>A0ABS6MF65</accession>
<dbReference type="EMBL" id="JAHQZT010000058">
    <property type="protein sequence ID" value="MBV0934938.1"/>
    <property type="molecule type" value="Genomic_DNA"/>
</dbReference>
<keyword evidence="4 6" id="KW-1133">Transmembrane helix</keyword>
<feature type="transmembrane region" description="Helical" evidence="6">
    <location>
        <begin position="114"/>
        <end position="133"/>
    </location>
</feature>
<evidence type="ECO:0000256" key="6">
    <source>
        <dbReference type="SAM" id="Phobius"/>
    </source>
</evidence>
<reference evidence="8 9" key="1">
    <citation type="submission" date="2021-06" db="EMBL/GenBank/DDBJ databases">
        <title>Bacterium isolated from marine sediment.</title>
        <authorList>
            <person name="Zhu K.-L."/>
            <person name="Du Z.-J."/>
            <person name="Liang Q.-Y."/>
        </authorList>
    </citation>
    <scope>NUCLEOTIDE SEQUENCE [LARGE SCALE GENOMIC DNA]</scope>
    <source>
        <strain evidence="8 9">A346</strain>
    </source>
</reference>
<evidence type="ECO:0000256" key="3">
    <source>
        <dbReference type="ARBA" id="ARBA00022692"/>
    </source>
</evidence>
<feature type="domain" description="RDD" evidence="7">
    <location>
        <begin position="11"/>
        <end position="146"/>
    </location>
</feature>
<organism evidence="8 9">
    <name type="scientific">Marinobacterium weihaiense</name>
    <dbReference type="NCBI Taxonomy" id="2851016"/>
    <lineage>
        <taxon>Bacteria</taxon>
        <taxon>Pseudomonadati</taxon>
        <taxon>Pseudomonadota</taxon>
        <taxon>Gammaproteobacteria</taxon>
        <taxon>Oceanospirillales</taxon>
        <taxon>Oceanospirillaceae</taxon>
        <taxon>Marinobacterium</taxon>
    </lineage>
</organism>
<gene>
    <name evidence="8" type="ORF">KTN04_16530</name>
</gene>
<feature type="transmembrane region" description="Helical" evidence="6">
    <location>
        <begin position="56"/>
        <end position="75"/>
    </location>
</feature>
<evidence type="ECO:0000313" key="9">
    <source>
        <dbReference type="Proteomes" id="UP000755551"/>
    </source>
</evidence>
<sequence length="153" mass="16608">MNESEINRENYAGFWFRVIAAIVDGIISQIGAIIIVIPLAFVLGASMAGTSSQREIEAAGEAFGMIMGILIQWLYFTVSESSSWQATLGKKMFGLKVTDMAGNKIGFGKANARYWSKIISALILLVGFLMVAFTKQKQGLHDIIAGTLVIKKA</sequence>
<evidence type="ECO:0000313" key="8">
    <source>
        <dbReference type="EMBL" id="MBV0934938.1"/>
    </source>
</evidence>
<evidence type="ECO:0000256" key="1">
    <source>
        <dbReference type="ARBA" id="ARBA00004651"/>
    </source>
</evidence>
<evidence type="ECO:0000259" key="7">
    <source>
        <dbReference type="Pfam" id="PF06271"/>
    </source>
</evidence>
<dbReference type="InterPro" id="IPR010432">
    <property type="entry name" value="RDD"/>
</dbReference>
<evidence type="ECO:0000256" key="4">
    <source>
        <dbReference type="ARBA" id="ARBA00022989"/>
    </source>
</evidence>
<keyword evidence="9" id="KW-1185">Reference proteome</keyword>
<dbReference type="PANTHER" id="PTHR36115">
    <property type="entry name" value="PROLINE-RICH ANTIGEN HOMOLOG-RELATED"/>
    <property type="match status" value="1"/>
</dbReference>
<comment type="subcellular location">
    <subcellularLocation>
        <location evidence="1">Cell membrane</location>
        <topology evidence="1">Multi-pass membrane protein</topology>
    </subcellularLocation>
</comment>
<dbReference type="Proteomes" id="UP000755551">
    <property type="component" value="Unassembled WGS sequence"/>
</dbReference>
<evidence type="ECO:0000256" key="5">
    <source>
        <dbReference type="ARBA" id="ARBA00023136"/>
    </source>
</evidence>
<evidence type="ECO:0000256" key="2">
    <source>
        <dbReference type="ARBA" id="ARBA00022475"/>
    </source>
</evidence>
<dbReference type="InterPro" id="IPR051791">
    <property type="entry name" value="Pra-immunoreactive"/>
</dbReference>
<dbReference type="PANTHER" id="PTHR36115:SF9">
    <property type="entry name" value="LMO1584 PROTEIN"/>
    <property type="match status" value="1"/>
</dbReference>
<proteinExistence type="predicted"/>